<dbReference type="CDD" id="cd06168">
    <property type="entry name" value="LSMD1"/>
    <property type="match status" value="1"/>
</dbReference>
<evidence type="ECO:0000313" key="2">
    <source>
        <dbReference type="EMBL" id="CAD8285710.1"/>
    </source>
</evidence>
<dbReference type="AlphaFoldDB" id="A0A7R9YU88"/>
<dbReference type="InterPro" id="IPR001163">
    <property type="entry name" value="Sm_dom_euk/arc"/>
</dbReference>
<sequence length="91" mass="10124">MAADDPVARVRKLLYRRLRVVLADGRTLLGDLQAFDKQGNLILGATRETVSTSSGRKEERTIGIVLIPRDQQKAVELEGTLEEKLQFAVSM</sequence>
<reference evidence="2" key="1">
    <citation type="submission" date="2021-01" db="EMBL/GenBank/DDBJ databases">
        <authorList>
            <person name="Corre E."/>
            <person name="Pelletier E."/>
            <person name="Niang G."/>
            <person name="Scheremetjew M."/>
            <person name="Finn R."/>
            <person name="Kale V."/>
            <person name="Holt S."/>
            <person name="Cochrane G."/>
            <person name="Meng A."/>
            <person name="Brown T."/>
            <person name="Cohen L."/>
        </authorList>
    </citation>
    <scope>NUCLEOTIDE SEQUENCE</scope>
    <source>
        <strain evidence="2">CCMP219</strain>
    </source>
</reference>
<dbReference type="InterPro" id="IPR010920">
    <property type="entry name" value="LSM_dom_sf"/>
</dbReference>
<dbReference type="PANTHER" id="PTHR10701">
    <property type="entry name" value="SMALL NUCLEAR RIBONUCLEOPROTEIN-ASSOCIATED PROTEIN B AND N"/>
    <property type="match status" value="1"/>
</dbReference>
<dbReference type="GO" id="GO:0031417">
    <property type="term" value="C:NatC complex"/>
    <property type="evidence" value="ECO:0007669"/>
    <property type="project" value="InterPro"/>
</dbReference>
<gene>
    <name evidence="2" type="ORF">CEUR00632_LOCUS5748</name>
</gene>
<dbReference type="SUPFAM" id="SSF50182">
    <property type="entry name" value="Sm-like ribonucleoproteins"/>
    <property type="match status" value="1"/>
</dbReference>
<dbReference type="SMART" id="SM00651">
    <property type="entry name" value="Sm"/>
    <property type="match status" value="1"/>
</dbReference>
<evidence type="ECO:0000259" key="1">
    <source>
        <dbReference type="SMART" id="SM00651"/>
    </source>
</evidence>
<accession>A0A7R9YU88</accession>
<dbReference type="Pfam" id="PF01423">
    <property type="entry name" value="LSM"/>
    <property type="match status" value="1"/>
</dbReference>
<dbReference type="PANTHER" id="PTHR10701:SF5">
    <property type="entry name" value="N-ALPHA-ACETYLTRANSFERASE 38, NATC AUXILIARY SUBUNIT"/>
    <property type="match status" value="1"/>
</dbReference>
<name>A0A7R9YU88_9CHLO</name>
<proteinExistence type="predicted"/>
<dbReference type="InterPro" id="IPR034110">
    <property type="entry name" value="LSMD1_Sm"/>
</dbReference>
<protein>
    <recommendedName>
        <fullName evidence="1">Sm domain-containing protein</fullName>
    </recommendedName>
</protein>
<dbReference type="EMBL" id="HBEC01012482">
    <property type="protein sequence ID" value="CAD8285710.1"/>
    <property type="molecule type" value="Transcribed_RNA"/>
</dbReference>
<dbReference type="Gene3D" id="2.30.30.100">
    <property type="match status" value="1"/>
</dbReference>
<dbReference type="InterPro" id="IPR050914">
    <property type="entry name" value="snRNP_SmB/NAA38-like"/>
</dbReference>
<feature type="domain" description="Sm" evidence="1">
    <location>
        <begin position="8"/>
        <end position="77"/>
    </location>
</feature>
<organism evidence="2">
    <name type="scientific">Chlamydomonas euryale</name>
    <dbReference type="NCBI Taxonomy" id="1486919"/>
    <lineage>
        <taxon>Eukaryota</taxon>
        <taxon>Viridiplantae</taxon>
        <taxon>Chlorophyta</taxon>
        <taxon>core chlorophytes</taxon>
        <taxon>Chlorophyceae</taxon>
        <taxon>CS clade</taxon>
        <taxon>Chlamydomonadales</taxon>
        <taxon>Chlamydomonadaceae</taxon>
        <taxon>Chlamydomonas</taxon>
    </lineage>
</organism>